<keyword evidence="4" id="KW-1185">Reference proteome</keyword>
<evidence type="ECO:0008006" key="5">
    <source>
        <dbReference type="Google" id="ProtNLM"/>
    </source>
</evidence>
<name>A0A4P9ZMK3_9FUNG</name>
<proteinExistence type="predicted"/>
<evidence type="ECO:0000313" key="4">
    <source>
        <dbReference type="Proteomes" id="UP000268162"/>
    </source>
</evidence>
<organism evidence="3 4">
    <name type="scientific">Dimargaris cristalligena</name>
    <dbReference type="NCBI Taxonomy" id="215637"/>
    <lineage>
        <taxon>Eukaryota</taxon>
        <taxon>Fungi</taxon>
        <taxon>Fungi incertae sedis</taxon>
        <taxon>Zoopagomycota</taxon>
        <taxon>Kickxellomycotina</taxon>
        <taxon>Dimargaritomycetes</taxon>
        <taxon>Dimargaritales</taxon>
        <taxon>Dimargaritaceae</taxon>
        <taxon>Dimargaris</taxon>
    </lineage>
</organism>
<accession>A0A4P9ZMK3</accession>
<evidence type="ECO:0000313" key="3">
    <source>
        <dbReference type="EMBL" id="RKP34626.1"/>
    </source>
</evidence>
<keyword evidence="2" id="KW-0732">Signal</keyword>
<feature type="compositionally biased region" description="Low complexity" evidence="1">
    <location>
        <begin position="137"/>
        <end position="153"/>
    </location>
</feature>
<dbReference type="AlphaFoldDB" id="A0A4P9ZMK3"/>
<dbReference type="Proteomes" id="UP000268162">
    <property type="component" value="Unassembled WGS sequence"/>
</dbReference>
<evidence type="ECO:0000256" key="1">
    <source>
        <dbReference type="SAM" id="MobiDB-lite"/>
    </source>
</evidence>
<feature type="region of interest" description="Disordered" evidence="1">
    <location>
        <begin position="128"/>
        <end position="153"/>
    </location>
</feature>
<sequence>MPNPITLVAASMPLAAPIVSAMSTQGYRHRYTDTANMGDDIADRPPTTTADIRAMAEESARTTNGPAVAMEQDNRGTTAGQRVAQSMHSTYDTAHSAMDNAVDAIGGGYERRASGGDGVVVDHKIRTEQVVGHRKPSTASTSSNNNDNNNNTSSLLSFLPFTKSAEVVDDAKDKASSGINQSLNTVYDKAQGAAETVEDATSKVGETVSRSVRAALDTAKEGGEVAGEVAGDVKNKTSHWLGQAVDGAAETVGQAEHKVAEEAEGAKNWVT</sequence>
<reference evidence="4" key="1">
    <citation type="journal article" date="2018" name="Nat. Microbiol.">
        <title>Leveraging single-cell genomics to expand the fungal tree of life.</title>
        <authorList>
            <person name="Ahrendt S.R."/>
            <person name="Quandt C.A."/>
            <person name="Ciobanu D."/>
            <person name="Clum A."/>
            <person name="Salamov A."/>
            <person name="Andreopoulos B."/>
            <person name="Cheng J.F."/>
            <person name="Woyke T."/>
            <person name="Pelin A."/>
            <person name="Henrissat B."/>
            <person name="Reynolds N.K."/>
            <person name="Benny G.L."/>
            <person name="Smith M.E."/>
            <person name="James T.Y."/>
            <person name="Grigoriev I.V."/>
        </authorList>
    </citation>
    <scope>NUCLEOTIDE SEQUENCE [LARGE SCALE GENOMIC DNA]</scope>
    <source>
        <strain evidence="4">RSA 468</strain>
    </source>
</reference>
<evidence type="ECO:0000256" key="2">
    <source>
        <dbReference type="SAM" id="SignalP"/>
    </source>
</evidence>
<dbReference type="EMBL" id="ML003127">
    <property type="protein sequence ID" value="RKP34626.1"/>
    <property type="molecule type" value="Genomic_DNA"/>
</dbReference>
<feature type="chain" id="PRO_5020463415" description="Senescence domain-containing protein" evidence="2">
    <location>
        <begin position="22"/>
        <end position="271"/>
    </location>
</feature>
<gene>
    <name evidence="3" type="ORF">BJ085DRAFT_33531</name>
</gene>
<feature type="non-terminal residue" evidence="3">
    <location>
        <position position="271"/>
    </location>
</feature>
<protein>
    <recommendedName>
        <fullName evidence="5">Senescence domain-containing protein</fullName>
    </recommendedName>
</protein>
<feature type="signal peptide" evidence="2">
    <location>
        <begin position="1"/>
        <end position="21"/>
    </location>
</feature>